<name>A0ABQ2IVN0_9PSEU</name>
<reference evidence="2" key="1">
    <citation type="journal article" date="2019" name="Int. J. Syst. Evol. Microbiol.">
        <title>The Global Catalogue of Microorganisms (GCM) 10K type strain sequencing project: providing services to taxonomists for standard genome sequencing and annotation.</title>
        <authorList>
            <consortium name="The Broad Institute Genomics Platform"/>
            <consortium name="The Broad Institute Genome Sequencing Center for Infectious Disease"/>
            <person name="Wu L."/>
            <person name="Ma J."/>
        </authorList>
    </citation>
    <scope>NUCLEOTIDE SEQUENCE [LARGE SCALE GENOMIC DNA]</scope>
    <source>
        <strain evidence="2">CGMCC 4.7319</strain>
    </source>
</reference>
<dbReference type="RefSeq" id="WP_189160564.1">
    <property type="nucleotide sequence ID" value="NZ_BMNC01000029.1"/>
</dbReference>
<organism evidence="1 2">
    <name type="scientific">Lentzea pudingi</name>
    <dbReference type="NCBI Taxonomy" id="1789439"/>
    <lineage>
        <taxon>Bacteria</taxon>
        <taxon>Bacillati</taxon>
        <taxon>Actinomycetota</taxon>
        <taxon>Actinomycetes</taxon>
        <taxon>Pseudonocardiales</taxon>
        <taxon>Pseudonocardiaceae</taxon>
        <taxon>Lentzea</taxon>
    </lineage>
</organism>
<dbReference type="Proteomes" id="UP000597656">
    <property type="component" value="Unassembled WGS sequence"/>
</dbReference>
<comment type="caution">
    <text evidence="1">The sequence shown here is derived from an EMBL/GenBank/DDBJ whole genome shotgun (WGS) entry which is preliminary data.</text>
</comment>
<proteinExistence type="predicted"/>
<protein>
    <submittedName>
        <fullName evidence="1">Uncharacterized protein</fullName>
    </submittedName>
</protein>
<dbReference type="EMBL" id="BMNC01000029">
    <property type="protein sequence ID" value="GGN28875.1"/>
    <property type="molecule type" value="Genomic_DNA"/>
</dbReference>
<evidence type="ECO:0000313" key="2">
    <source>
        <dbReference type="Proteomes" id="UP000597656"/>
    </source>
</evidence>
<evidence type="ECO:0000313" key="1">
    <source>
        <dbReference type="EMBL" id="GGN28875.1"/>
    </source>
</evidence>
<sequence>MVAESWNSYSGDALFGLMTCYAWLTARWERPELLAVEEDYFYPTA</sequence>
<keyword evidence="2" id="KW-1185">Reference proteome</keyword>
<gene>
    <name evidence="1" type="ORF">GCM10011609_85460</name>
</gene>
<accession>A0ABQ2IVN0</accession>